<evidence type="ECO:0000313" key="5">
    <source>
        <dbReference type="EMBL" id="ACA84529.1"/>
    </source>
</evidence>
<dbReference type="KEGG" id="swd:Swoo_0228"/>
<dbReference type="PRINTS" id="PR00038">
    <property type="entry name" value="HTHLUXR"/>
</dbReference>
<reference evidence="5 6" key="1">
    <citation type="submission" date="2008-02" db="EMBL/GenBank/DDBJ databases">
        <title>Complete sequence of Shewanella woodyi ATCC 51908.</title>
        <authorList>
            <consortium name="US DOE Joint Genome Institute"/>
            <person name="Copeland A."/>
            <person name="Lucas S."/>
            <person name="Lapidus A."/>
            <person name="Glavina del Rio T."/>
            <person name="Dalin E."/>
            <person name="Tice H."/>
            <person name="Bruce D."/>
            <person name="Goodwin L."/>
            <person name="Pitluck S."/>
            <person name="Sims D."/>
            <person name="Brettin T."/>
            <person name="Detter J.C."/>
            <person name="Han C."/>
            <person name="Kuske C.R."/>
            <person name="Schmutz J."/>
            <person name="Larimer F."/>
            <person name="Land M."/>
            <person name="Hauser L."/>
            <person name="Kyrpides N."/>
            <person name="Lykidis A."/>
            <person name="Zhao J.-S."/>
            <person name="Richardson P."/>
        </authorList>
    </citation>
    <scope>NUCLEOTIDE SEQUENCE [LARGE SCALE GENOMIC DNA]</scope>
    <source>
        <strain evidence="6">ATCC 51908 / MS32</strain>
    </source>
</reference>
<dbReference type="RefSeq" id="WP_012322878.1">
    <property type="nucleotide sequence ID" value="NC_010506.1"/>
</dbReference>
<dbReference type="HOGENOM" id="CLU_1122746_0_0_6"/>
<evidence type="ECO:0000256" key="2">
    <source>
        <dbReference type="ARBA" id="ARBA00023125"/>
    </source>
</evidence>
<evidence type="ECO:0000256" key="1">
    <source>
        <dbReference type="ARBA" id="ARBA00023015"/>
    </source>
</evidence>
<name>B1KMB6_SHEWM</name>
<dbReference type="PANTHER" id="PTHR44688">
    <property type="entry name" value="DNA-BINDING TRANSCRIPTIONAL ACTIVATOR DEVR_DOSR"/>
    <property type="match status" value="1"/>
</dbReference>
<dbReference type="Proteomes" id="UP000002168">
    <property type="component" value="Chromosome"/>
</dbReference>
<dbReference type="GO" id="GO:0006355">
    <property type="term" value="P:regulation of DNA-templated transcription"/>
    <property type="evidence" value="ECO:0007669"/>
    <property type="project" value="InterPro"/>
</dbReference>
<dbReference type="PANTHER" id="PTHR44688:SF16">
    <property type="entry name" value="DNA-BINDING TRANSCRIPTIONAL ACTIVATOR DEVR_DOSR"/>
    <property type="match status" value="1"/>
</dbReference>
<keyword evidence="3" id="KW-0804">Transcription</keyword>
<dbReference type="SMART" id="SM00421">
    <property type="entry name" value="HTH_LUXR"/>
    <property type="match status" value="1"/>
</dbReference>
<dbReference type="AlphaFoldDB" id="B1KMB6"/>
<dbReference type="CDD" id="cd06170">
    <property type="entry name" value="LuxR_C_like"/>
    <property type="match status" value="1"/>
</dbReference>
<evidence type="ECO:0000256" key="3">
    <source>
        <dbReference type="ARBA" id="ARBA00023163"/>
    </source>
</evidence>
<keyword evidence="6" id="KW-1185">Reference proteome</keyword>
<dbReference type="Gene3D" id="1.10.10.10">
    <property type="entry name" value="Winged helix-like DNA-binding domain superfamily/Winged helix DNA-binding domain"/>
    <property type="match status" value="1"/>
</dbReference>
<feature type="domain" description="HTH luxR-type" evidence="4">
    <location>
        <begin position="174"/>
        <end position="238"/>
    </location>
</feature>
<accession>B1KMB6</accession>
<dbReference type="InterPro" id="IPR000792">
    <property type="entry name" value="Tscrpt_reg_LuxR_C"/>
</dbReference>
<proteinExistence type="predicted"/>
<dbReference type="STRING" id="392500.Swoo_0228"/>
<protein>
    <submittedName>
        <fullName evidence="5">Transcriptional regulator, LuxR family</fullName>
    </submittedName>
</protein>
<evidence type="ECO:0000313" key="6">
    <source>
        <dbReference type="Proteomes" id="UP000002168"/>
    </source>
</evidence>
<sequence>MYLSQKELCTMMDLVSFTLQHNTTLGSRQLLLDKLMEMFRADYGASCCWNPNEKYYQEGVFSNMSLDNISKYNDYYQFHDPITNKLRQFRRAVAVSEVISRDQLIQTEFYNDFLQRDGLSFGVNLHIYCGQEHVFDVRLWRSQQQGDFDVKHLNQLDLLLPYLRAMGEREPLKESLSFNLFTQRELEVISQIKSGMNDKNMARTMNVSVTTLRSHIRSIYKKADVHSRTELISKLAPN</sequence>
<gene>
    <name evidence="5" type="ordered locus">Swoo_0228</name>
</gene>
<dbReference type="eggNOG" id="COG2197">
    <property type="taxonomic scope" value="Bacteria"/>
</dbReference>
<organism evidence="5 6">
    <name type="scientific">Shewanella woodyi (strain ATCC 51908 / MS32)</name>
    <dbReference type="NCBI Taxonomy" id="392500"/>
    <lineage>
        <taxon>Bacteria</taxon>
        <taxon>Pseudomonadati</taxon>
        <taxon>Pseudomonadota</taxon>
        <taxon>Gammaproteobacteria</taxon>
        <taxon>Alteromonadales</taxon>
        <taxon>Shewanellaceae</taxon>
        <taxon>Shewanella</taxon>
    </lineage>
</organism>
<dbReference type="InterPro" id="IPR036388">
    <property type="entry name" value="WH-like_DNA-bd_sf"/>
</dbReference>
<evidence type="ECO:0000259" key="4">
    <source>
        <dbReference type="PROSITE" id="PS50043"/>
    </source>
</evidence>
<dbReference type="PROSITE" id="PS50043">
    <property type="entry name" value="HTH_LUXR_2"/>
    <property type="match status" value="1"/>
</dbReference>
<dbReference type="EMBL" id="CP000961">
    <property type="protein sequence ID" value="ACA84529.1"/>
    <property type="molecule type" value="Genomic_DNA"/>
</dbReference>
<dbReference type="InterPro" id="IPR016032">
    <property type="entry name" value="Sig_transdc_resp-reg_C-effctor"/>
</dbReference>
<dbReference type="Pfam" id="PF00196">
    <property type="entry name" value="GerE"/>
    <property type="match status" value="1"/>
</dbReference>
<dbReference type="SUPFAM" id="SSF46894">
    <property type="entry name" value="C-terminal effector domain of the bipartite response regulators"/>
    <property type="match status" value="1"/>
</dbReference>
<dbReference type="GO" id="GO:0003677">
    <property type="term" value="F:DNA binding"/>
    <property type="evidence" value="ECO:0007669"/>
    <property type="project" value="UniProtKB-KW"/>
</dbReference>
<keyword evidence="2" id="KW-0238">DNA-binding</keyword>
<keyword evidence="1" id="KW-0805">Transcription regulation</keyword>